<evidence type="ECO:0000256" key="3">
    <source>
        <dbReference type="ARBA" id="ARBA00022729"/>
    </source>
</evidence>
<organism evidence="6 7">
    <name type="scientific">Cichlidogyrus casuarinus</name>
    <dbReference type="NCBI Taxonomy" id="1844966"/>
    <lineage>
        <taxon>Eukaryota</taxon>
        <taxon>Metazoa</taxon>
        <taxon>Spiralia</taxon>
        <taxon>Lophotrochozoa</taxon>
        <taxon>Platyhelminthes</taxon>
        <taxon>Monogenea</taxon>
        <taxon>Monopisthocotylea</taxon>
        <taxon>Dactylogyridea</taxon>
        <taxon>Ancyrocephalidae</taxon>
        <taxon>Cichlidogyrus</taxon>
    </lineage>
</organism>
<feature type="domain" description="BPTI/Kunitz inhibitor" evidence="5">
    <location>
        <begin position="4"/>
        <end position="54"/>
    </location>
</feature>
<dbReference type="SUPFAM" id="SSF57362">
    <property type="entry name" value="BPTI-like"/>
    <property type="match status" value="2"/>
</dbReference>
<dbReference type="SMART" id="SM00131">
    <property type="entry name" value="KU"/>
    <property type="match status" value="1"/>
</dbReference>
<dbReference type="FunFam" id="4.10.410.10:FF:000020">
    <property type="entry name" value="Collagen, type VI, alpha 3"/>
    <property type="match status" value="1"/>
</dbReference>
<dbReference type="CDD" id="cd22593">
    <property type="entry name" value="Kunitz_conkunitzin"/>
    <property type="match status" value="1"/>
</dbReference>
<comment type="caution">
    <text evidence="6">The sequence shown here is derived from an EMBL/GenBank/DDBJ whole genome shotgun (WGS) entry which is preliminary data.</text>
</comment>
<evidence type="ECO:0000313" key="7">
    <source>
        <dbReference type="Proteomes" id="UP001626550"/>
    </source>
</evidence>
<evidence type="ECO:0000256" key="4">
    <source>
        <dbReference type="ARBA" id="ARBA00023157"/>
    </source>
</evidence>
<gene>
    <name evidence="6" type="ORF">Ciccas_013496</name>
</gene>
<dbReference type="PRINTS" id="PR00759">
    <property type="entry name" value="BASICPTASE"/>
</dbReference>
<feature type="non-terminal residue" evidence="6">
    <location>
        <position position="1"/>
    </location>
</feature>
<evidence type="ECO:0000256" key="1">
    <source>
        <dbReference type="ARBA" id="ARBA00004613"/>
    </source>
</evidence>
<dbReference type="GO" id="GO:0005576">
    <property type="term" value="C:extracellular region"/>
    <property type="evidence" value="ECO:0007669"/>
    <property type="project" value="UniProtKB-SubCell"/>
</dbReference>
<dbReference type="Pfam" id="PF00014">
    <property type="entry name" value="Kunitz_BPTI"/>
    <property type="match status" value="1"/>
</dbReference>
<evidence type="ECO:0000313" key="6">
    <source>
        <dbReference type="EMBL" id="KAL3307979.1"/>
    </source>
</evidence>
<dbReference type="InterPro" id="IPR002223">
    <property type="entry name" value="Kunitz_BPTI"/>
</dbReference>
<reference evidence="6 7" key="1">
    <citation type="submission" date="2024-11" db="EMBL/GenBank/DDBJ databases">
        <title>Adaptive evolution of stress response genes in parasites aligns with host niche diversity.</title>
        <authorList>
            <person name="Hahn C."/>
            <person name="Resl P."/>
        </authorList>
    </citation>
    <scope>NUCLEOTIDE SEQUENCE [LARGE SCALE GENOMIC DNA]</scope>
    <source>
        <strain evidence="6">EGGRZ-B1_66</strain>
        <tissue evidence="6">Body</tissue>
    </source>
</reference>
<name>A0ABD2PKH4_9PLAT</name>
<dbReference type="PROSITE" id="PS50279">
    <property type="entry name" value="BPTI_KUNITZ_2"/>
    <property type="match status" value="1"/>
</dbReference>
<protein>
    <recommendedName>
        <fullName evidence="5">BPTI/Kunitz inhibitor domain-containing protein</fullName>
    </recommendedName>
</protein>
<dbReference type="Proteomes" id="UP001626550">
    <property type="component" value="Unassembled WGS sequence"/>
</dbReference>
<keyword evidence="2" id="KW-0964">Secreted</keyword>
<dbReference type="EMBL" id="JBJKFK010006098">
    <property type="protein sequence ID" value="KAL3307979.1"/>
    <property type="molecule type" value="Genomic_DNA"/>
</dbReference>
<sequence>DPKCEQPIDSGTGVERFLRWAFDTQEGACVQFFYGGSDGNENNFHSKEECEEACLNKPQPEPVPPPIPICEQPIDRGYGGEFYTRWAFDTQEDAC</sequence>
<dbReference type="AlphaFoldDB" id="A0ABD2PKH4"/>
<dbReference type="PANTHER" id="PTHR45938">
    <property type="entry name" value="ACP24A4-RELATED"/>
    <property type="match status" value="1"/>
</dbReference>
<dbReference type="Gene3D" id="4.10.410.10">
    <property type="entry name" value="Pancreatic trypsin inhibitor Kunitz domain"/>
    <property type="match status" value="1"/>
</dbReference>
<keyword evidence="4" id="KW-1015">Disulfide bond</keyword>
<keyword evidence="3" id="KW-0732">Signal</keyword>
<evidence type="ECO:0000259" key="5">
    <source>
        <dbReference type="PROSITE" id="PS50279"/>
    </source>
</evidence>
<dbReference type="InterPro" id="IPR036880">
    <property type="entry name" value="Kunitz_BPTI_sf"/>
</dbReference>
<keyword evidence="7" id="KW-1185">Reference proteome</keyword>
<proteinExistence type="predicted"/>
<accession>A0ABD2PKH4</accession>
<comment type="subcellular location">
    <subcellularLocation>
        <location evidence="1">Secreted</location>
    </subcellularLocation>
</comment>
<dbReference type="PANTHER" id="PTHR45938:SF11">
    <property type="entry name" value="WAP, KAZAL, IMMUNOGLOBULIN, KUNITZ AND NTR DOMAIN-CONTAINING PROTEIN 2-LIKE"/>
    <property type="match status" value="1"/>
</dbReference>
<feature type="non-terminal residue" evidence="6">
    <location>
        <position position="95"/>
    </location>
</feature>
<evidence type="ECO:0000256" key="2">
    <source>
        <dbReference type="ARBA" id="ARBA00022525"/>
    </source>
</evidence>